<dbReference type="SMART" id="SM00855">
    <property type="entry name" value="PGAM"/>
    <property type="match status" value="1"/>
</dbReference>
<evidence type="ECO:0000256" key="2">
    <source>
        <dbReference type="PIRSR" id="PIRSR613078-2"/>
    </source>
</evidence>
<feature type="binding site" evidence="2">
    <location>
        <begin position="20"/>
        <end position="27"/>
    </location>
    <ligand>
        <name>substrate</name>
    </ligand>
</feature>
<protein>
    <submittedName>
        <fullName evidence="3">Phosphoglycerate mutase</fullName>
    </submittedName>
</protein>
<dbReference type="Gene3D" id="3.40.50.1240">
    <property type="entry name" value="Phosphoglycerate mutase-like"/>
    <property type="match status" value="1"/>
</dbReference>
<dbReference type="SUPFAM" id="SSF53254">
    <property type="entry name" value="Phosphoglycerate mutase-like"/>
    <property type="match status" value="1"/>
</dbReference>
<comment type="caution">
    <text evidence="3">The sequence shown here is derived from an EMBL/GenBank/DDBJ whole genome shotgun (WGS) entry which is preliminary data.</text>
</comment>
<evidence type="ECO:0000313" key="3">
    <source>
        <dbReference type="EMBL" id="PJM73141.1"/>
    </source>
</evidence>
<dbReference type="InterPro" id="IPR013078">
    <property type="entry name" value="His_Pase_superF_clade-1"/>
</dbReference>
<gene>
    <name evidence="3" type="ORF">CS006_07925</name>
</gene>
<feature type="active site" description="Tele-phosphohistidine intermediate" evidence="1">
    <location>
        <position position="21"/>
    </location>
</feature>
<proteinExistence type="predicted"/>
<dbReference type="Proteomes" id="UP000229095">
    <property type="component" value="Unassembled WGS sequence"/>
</dbReference>
<dbReference type="PANTHER" id="PTHR48100">
    <property type="entry name" value="BROAD-SPECIFICITY PHOSPHATASE YOR283W-RELATED"/>
    <property type="match status" value="1"/>
</dbReference>
<dbReference type="InterPro" id="IPR050275">
    <property type="entry name" value="PGM_Phosphatase"/>
</dbReference>
<dbReference type="OrthoDB" id="4697614at2"/>
<name>A0A2M9H8K1_9BIFI</name>
<dbReference type="EMBL" id="PEBI01000003">
    <property type="protein sequence ID" value="PJM73141.1"/>
    <property type="molecule type" value="Genomic_DNA"/>
</dbReference>
<sequence>MTDANAVAPCRHVRSITLIRHGRTAFNAVGRLQGQSDIPLDDVGLWQVEQSGLALRRLYVDPADDTRRQVVVSSDLERSMQTAHAFADPLGLEVHADVRVRERDFGEWEGLTLHDIHDRWTEDFFSWIGFRGGELRHGAESKLAVGERGVDAVRDWATRFGGDTDLFVFSHGAWISQTLQVLLGLNQARPDFSSLMSMRNAHWCRLRPMDRPDGSVQWRLAAFNHGPAAAETDGWDEPKLP</sequence>
<accession>A0A2M9H8K1</accession>
<dbReference type="GO" id="GO:0016791">
    <property type="term" value="F:phosphatase activity"/>
    <property type="evidence" value="ECO:0007669"/>
    <property type="project" value="TreeGrafter"/>
</dbReference>
<organism evidence="3 4">
    <name type="scientific">Bifidobacterium primatium</name>
    <dbReference type="NCBI Taxonomy" id="2045438"/>
    <lineage>
        <taxon>Bacteria</taxon>
        <taxon>Bacillati</taxon>
        <taxon>Actinomycetota</taxon>
        <taxon>Actinomycetes</taxon>
        <taxon>Bifidobacteriales</taxon>
        <taxon>Bifidobacteriaceae</taxon>
        <taxon>Bifidobacterium</taxon>
    </lineage>
</organism>
<dbReference type="Pfam" id="PF00300">
    <property type="entry name" value="His_Phos_1"/>
    <property type="match status" value="1"/>
</dbReference>
<dbReference type="InterPro" id="IPR029033">
    <property type="entry name" value="His_PPase_superfam"/>
</dbReference>
<evidence type="ECO:0000313" key="4">
    <source>
        <dbReference type="Proteomes" id="UP000229095"/>
    </source>
</evidence>
<evidence type="ECO:0000256" key="1">
    <source>
        <dbReference type="PIRSR" id="PIRSR613078-1"/>
    </source>
</evidence>
<feature type="binding site" evidence="2">
    <location>
        <position position="78"/>
    </location>
    <ligand>
        <name>substrate</name>
    </ligand>
</feature>
<dbReference type="AlphaFoldDB" id="A0A2M9H8K1"/>
<keyword evidence="4" id="KW-1185">Reference proteome</keyword>
<feature type="active site" description="Proton donor/acceptor" evidence="1">
    <location>
        <position position="102"/>
    </location>
</feature>
<dbReference type="CDD" id="cd07067">
    <property type="entry name" value="HP_PGM_like"/>
    <property type="match status" value="1"/>
</dbReference>
<reference evidence="3 4" key="1">
    <citation type="submission" date="2017-10" db="EMBL/GenBank/DDBJ databases">
        <title>Draft genome sequences of strains TRE 1, TRE 9, TRE H and TRI 7, isolated from tamarins, belonging to four potential novel Bifidobacterium species.</title>
        <authorList>
            <person name="Mattarelli P."/>
            <person name="Modesto M."/>
            <person name="Puglisi E."/>
            <person name="Morelli L."/>
            <person name="Spezio C."/>
            <person name="Bonetti A."/>
            <person name="Sandri C."/>
        </authorList>
    </citation>
    <scope>NUCLEOTIDE SEQUENCE [LARGE SCALE GENOMIC DNA]</scope>
    <source>
        <strain evidence="4">TRE1</strain>
    </source>
</reference>
<dbReference type="RefSeq" id="WP_100511244.1">
    <property type="nucleotide sequence ID" value="NZ_PEBI01000003.1"/>
</dbReference>